<keyword evidence="1" id="KW-1133">Transmembrane helix</keyword>
<evidence type="ECO:0000313" key="2">
    <source>
        <dbReference type="EMBL" id="KKN58026.1"/>
    </source>
</evidence>
<proteinExistence type="predicted"/>
<gene>
    <name evidence="2" type="ORF">LCGC14_0556840</name>
</gene>
<dbReference type="AlphaFoldDB" id="A0A0F9U9Q3"/>
<name>A0A0F9U9Q3_9ZZZZ</name>
<organism evidence="2">
    <name type="scientific">marine sediment metagenome</name>
    <dbReference type="NCBI Taxonomy" id="412755"/>
    <lineage>
        <taxon>unclassified sequences</taxon>
        <taxon>metagenomes</taxon>
        <taxon>ecological metagenomes</taxon>
    </lineage>
</organism>
<keyword evidence="1" id="KW-0812">Transmembrane</keyword>
<sequence length="116" mass="13487">MGKQEEVKKLTWKYFLEQKAQELFKASLWIVGGIVIPLIVGFFALKGQPEIYDFILVTLLVIWFIGAAIIGVLILVCLFLYVFIIDLLMEWIKDNWGRAKRRAQNEVNKKSKGRKK</sequence>
<accession>A0A0F9U9Q3</accession>
<comment type="caution">
    <text evidence="2">The sequence shown here is derived from an EMBL/GenBank/DDBJ whole genome shotgun (WGS) entry which is preliminary data.</text>
</comment>
<dbReference type="EMBL" id="LAZR01000780">
    <property type="protein sequence ID" value="KKN58026.1"/>
    <property type="molecule type" value="Genomic_DNA"/>
</dbReference>
<keyword evidence="1" id="KW-0472">Membrane</keyword>
<evidence type="ECO:0000256" key="1">
    <source>
        <dbReference type="SAM" id="Phobius"/>
    </source>
</evidence>
<protein>
    <submittedName>
        <fullName evidence="2">Uncharacterized protein</fullName>
    </submittedName>
</protein>
<feature type="transmembrane region" description="Helical" evidence="1">
    <location>
        <begin position="23"/>
        <end position="45"/>
    </location>
</feature>
<feature type="transmembrane region" description="Helical" evidence="1">
    <location>
        <begin position="51"/>
        <end position="84"/>
    </location>
</feature>
<reference evidence="2" key="1">
    <citation type="journal article" date="2015" name="Nature">
        <title>Complex archaea that bridge the gap between prokaryotes and eukaryotes.</title>
        <authorList>
            <person name="Spang A."/>
            <person name="Saw J.H."/>
            <person name="Jorgensen S.L."/>
            <person name="Zaremba-Niedzwiedzka K."/>
            <person name="Martijn J."/>
            <person name="Lind A.E."/>
            <person name="van Eijk R."/>
            <person name="Schleper C."/>
            <person name="Guy L."/>
            <person name="Ettema T.J."/>
        </authorList>
    </citation>
    <scope>NUCLEOTIDE SEQUENCE</scope>
</reference>